<dbReference type="OrthoDB" id="389803at2"/>
<dbReference type="STRING" id="1276258.SAPIS_v1c03790"/>
<proteinExistence type="predicted"/>
<keyword evidence="1" id="KW-0732">Signal</keyword>
<reference evidence="2 3" key="1">
    <citation type="journal article" date="2014" name="Genome Announc.">
        <title>Complete Genome Sequence of Spiroplasma apis B31T (ATCC 33834), a Bacterium Associated with May Disease of Honeybees (Apis mellifera).</title>
        <authorList>
            <person name="Ku C."/>
            <person name="Lo W.S."/>
            <person name="Chen L.L."/>
            <person name="Kuo C.H."/>
        </authorList>
    </citation>
    <scope>NUCLEOTIDE SEQUENCE [LARGE SCALE GENOMIC DNA]</scope>
    <source>
        <strain evidence="2">B31</strain>
    </source>
</reference>
<sequence length="612" mass="71508">MKKILFLFSAFYMSCFTMTQTIACSTKNKYPNIDISTPSDLDKNIADLLTKFKNEVGSIIKKSLDSAQSKLFEYESNAQKNDILRSDTLNEISRNKITDEQKPLLIKDLKNKINYKDMSNEIESLKNRSEYDLFLNGINDIISPISIDYESFEIKMPKKFTELKIINVVFDYTIEINYFNNWHTRDNFKFTNKFNYSLTDSKDLVEWWENIVNNLVKEVWNQTDLTFITPEKLGITTDDKFISKNRNLFPNYINNEVFAKEVTQYFDKKLDSKNKIKSSFKNFKNIYSDVEWTKELNANSASTYDYKDGKTGQKTYDFIFRDTSSKIDKVIGNSNYSFEEGIYNYINSESEKWLINYKKDLDVQINKLSLNINKTNSINKLGYIYLKGLQISFDDYTQELPTIKLFSSYSINKNENIYVNNKKIENSDLLRSIYNNVLSGVKSFKNTFGIRKSKFSYPLSAFTGSNPSLNKNIWDIAVNEIGFTDGKLFWWLYEEINNVLSLTHSLLKEQYNYLLKNGNQDNYKWNFGRKTYFTYGYRNTTDKKGFFLEAFVANPSLEGVPGGLAAGEKAVEIDYKLDFLNLIFNSYDGWRWQPAGSNVIQRNGTRIFERVT</sequence>
<evidence type="ECO:0008006" key="4">
    <source>
        <dbReference type="Google" id="ProtNLM"/>
    </source>
</evidence>
<feature type="signal peptide" evidence="1">
    <location>
        <begin position="1"/>
        <end position="23"/>
    </location>
</feature>
<organism evidence="2 3">
    <name type="scientific">Spiroplasma apis B31</name>
    <dbReference type="NCBI Taxonomy" id="1276258"/>
    <lineage>
        <taxon>Bacteria</taxon>
        <taxon>Bacillati</taxon>
        <taxon>Mycoplasmatota</taxon>
        <taxon>Mollicutes</taxon>
        <taxon>Entomoplasmatales</taxon>
        <taxon>Spiroplasmataceae</taxon>
        <taxon>Spiroplasma</taxon>
    </lineage>
</organism>
<dbReference type="EMBL" id="CP006682">
    <property type="protein sequence ID" value="AHB36225.1"/>
    <property type="molecule type" value="Genomic_DNA"/>
</dbReference>
<dbReference type="RefSeq" id="WP_023789159.1">
    <property type="nucleotide sequence ID" value="NC_022998.1"/>
</dbReference>
<evidence type="ECO:0000313" key="3">
    <source>
        <dbReference type="Proteomes" id="UP000018550"/>
    </source>
</evidence>
<dbReference type="AlphaFoldDB" id="V5RK90"/>
<feature type="chain" id="PRO_5004740373" description="Lipoprotein" evidence="1">
    <location>
        <begin position="24"/>
        <end position="612"/>
    </location>
</feature>
<evidence type="ECO:0000256" key="1">
    <source>
        <dbReference type="SAM" id="SignalP"/>
    </source>
</evidence>
<name>V5RK90_SPIAP</name>
<accession>V5RK90</accession>
<evidence type="ECO:0000313" key="2">
    <source>
        <dbReference type="EMBL" id="AHB36225.1"/>
    </source>
</evidence>
<dbReference type="PATRIC" id="fig|1276258.3.peg.376"/>
<dbReference type="Proteomes" id="UP000018550">
    <property type="component" value="Chromosome"/>
</dbReference>
<dbReference type="KEGG" id="sapi:SAPIS_v1c03790"/>
<gene>
    <name evidence="2" type="ORF">SAPIS_v1c03790</name>
</gene>
<protein>
    <recommendedName>
        <fullName evidence="4">Lipoprotein</fullName>
    </recommendedName>
</protein>
<keyword evidence="3" id="KW-1185">Reference proteome</keyword>
<dbReference type="HOGENOM" id="CLU_030954_0_0_14"/>